<proteinExistence type="predicted"/>
<name>A0A1G9L6M2_9BACT</name>
<feature type="domain" description="DinB-like" evidence="1">
    <location>
        <begin position="11"/>
        <end position="141"/>
    </location>
</feature>
<dbReference type="SUPFAM" id="SSF109854">
    <property type="entry name" value="DinB/YfiT-like putative metalloenzymes"/>
    <property type="match status" value="1"/>
</dbReference>
<accession>A0A1G9L6M2</accession>
<dbReference type="OrthoDB" id="9793216at2"/>
<protein>
    <submittedName>
        <fullName evidence="2">DinB superfamily protein</fullName>
    </submittedName>
</protein>
<evidence type="ECO:0000259" key="1">
    <source>
        <dbReference type="Pfam" id="PF12867"/>
    </source>
</evidence>
<dbReference type="Gene3D" id="1.20.120.450">
    <property type="entry name" value="dinb family like domain"/>
    <property type="match status" value="1"/>
</dbReference>
<organism evidence="2 3">
    <name type="scientific">Siphonobacter aquaeclarae</name>
    <dbReference type="NCBI Taxonomy" id="563176"/>
    <lineage>
        <taxon>Bacteria</taxon>
        <taxon>Pseudomonadati</taxon>
        <taxon>Bacteroidota</taxon>
        <taxon>Cytophagia</taxon>
        <taxon>Cytophagales</taxon>
        <taxon>Cytophagaceae</taxon>
        <taxon>Siphonobacter</taxon>
    </lineage>
</organism>
<dbReference type="Pfam" id="PF12867">
    <property type="entry name" value="DinB_2"/>
    <property type="match status" value="1"/>
</dbReference>
<dbReference type="Proteomes" id="UP000198901">
    <property type="component" value="Unassembled WGS sequence"/>
</dbReference>
<dbReference type="InterPro" id="IPR034660">
    <property type="entry name" value="DinB/YfiT-like"/>
</dbReference>
<dbReference type="AlphaFoldDB" id="A0A1G9L6M2"/>
<evidence type="ECO:0000313" key="2">
    <source>
        <dbReference type="EMBL" id="SDL57602.1"/>
    </source>
</evidence>
<evidence type="ECO:0000313" key="3">
    <source>
        <dbReference type="Proteomes" id="UP000198901"/>
    </source>
</evidence>
<reference evidence="2 3" key="1">
    <citation type="submission" date="2016-10" db="EMBL/GenBank/DDBJ databases">
        <authorList>
            <person name="de Groot N.N."/>
        </authorList>
    </citation>
    <scope>NUCLEOTIDE SEQUENCE [LARGE SCALE GENOMIC DNA]</scope>
    <source>
        <strain evidence="2 3">DSM 21668</strain>
    </source>
</reference>
<gene>
    <name evidence="2" type="ORF">SAMN04488090_1290</name>
</gene>
<dbReference type="InterPro" id="IPR024775">
    <property type="entry name" value="DinB-like"/>
</dbReference>
<sequence>MQQELLLLVEAYEPRLRQLSAEQAAFQPGPGRWSVKEIIGHLIDSAANNTQRFVRGAQTPELAFPGYLQDDWVFIQQYQSADWSELIAFWALYQRHIARIIGGLSPATLAHRVAVGGQEPVTLAFLAEDYVRHLRHHLRQIDDYFLHSK</sequence>
<dbReference type="RefSeq" id="WP_093199246.1">
    <property type="nucleotide sequence ID" value="NZ_FNGS01000002.1"/>
</dbReference>
<dbReference type="STRING" id="563176.SAMN04488090_1290"/>
<keyword evidence="3" id="KW-1185">Reference proteome</keyword>
<dbReference type="EMBL" id="FNGS01000002">
    <property type="protein sequence ID" value="SDL57602.1"/>
    <property type="molecule type" value="Genomic_DNA"/>
</dbReference>